<dbReference type="Proteomes" id="UP001165561">
    <property type="component" value="Unassembled WGS sequence"/>
</dbReference>
<dbReference type="EMBL" id="JARACI010000845">
    <property type="protein sequence ID" value="MDD9206312.1"/>
    <property type="molecule type" value="Genomic_DNA"/>
</dbReference>
<organism evidence="1 2">
    <name type="scientific">Georgenia halotolerans</name>
    <dbReference type="NCBI Taxonomy" id="3028317"/>
    <lineage>
        <taxon>Bacteria</taxon>
        <taxon>Bacillati</taxon>
        <taxon>Actinomycetota</taxon>
        <taxon>Actinomycetes</taxon>
        <taxon>Micrococcales</taxon>
        <taxon>Bogoriellaceae</taxon>
        <taxon>Georgenia</taxon>
    </lineage>
</organism>
<sequence length="70" mass="7675">MPDHVFIDGPLAGQIINLRQGRDGRLGATVIVEVVDLDQTPEGVPRFVYLLESAPRADEPGRLRHADRTG</sequence>
<keyword evidence="2" id="KW-1185">Reference proteome</keyword>
<name>A0ABT5TW77_9MICO</name>
<evidence type="ECO:0000313" key="1">
    <source>
        <dbReference type="EMBL" id="MDD9206312.1"/>
    </source>
</evidence>
<evidence type="ECO:0008006" key="3">
    <source>
        <dbReference type="Google" id="ProtNLM"/>
    </source>
</evidence>
<comment type="caution">
    <text evidence="1">The sequence shown here is derived from an EMBL/GenBank/DDBJ whole genome shotgun (WGS) entry which is preliminary data.</text>
</comment>
<gene>
    <name evidence="1" type="ORF">PU560_07500</name>
</gene>
<protein>
    <recommendedName>
        <fullName evidence="3">TRAM domain-containing protein</fullName>
    </recommendedName>
</protein>
<evidence type="ECO:0000313" key="2">
    <source>
        <dbReference type="Proteomes" id="UP001165561"/>
    </source>
</evidence>
<accession>A0ABT5TW77</accession>
<reference evidence="1" key="1">
    <citation type="submission" date="2023-02" db="EMBL/GenBank/DDBJ databases">
        <title>Georgenia sp.10Sc9-8, isolated from a soil sample collected from the Taklamakan desert.</title>
        <authorList>
            <person name="Liu S."/>
        </authorList>
    </citation>
    <scope>NUCLEOTIDE SEQUENCE</scope>
    <source>
        <strain evidence="1">10Sc9-8</strain>
    </source>
</reference>
<proteinExistence type="predicted"/>